<gene>
    <name evidence="2" type="ORF">DDE74_37590</name>
</gene>
<dbReference type="PROSITE" id="PS51257">
    <property type="entry name" value="PROKAR_LIPOPROTEIN"/>
    <property type="match status" value="1"/>
</dbReference>
<proteinExistence type="predicted"/>
<sequence>MRIRAAIAASALATTIVMGGASAALACNMDHKGHKDRHHHHHYKHHHGHGHHASCWLSAGVLDHVGPVFSEGCEKGGWGWGSGDDNGRRR</sequence>
<feature type="chain" id="PRO_5039377810" evidence="1">
    <location>
        <begin position="27"/>
        <end position="90"/>
    </location>
</feature>
<reference evidence="2 3" key="1">
    <citation type="submission" date="2018-04" db="EMBL/GenBank/DDBJ databases">
        <title>Complete genome sequences of Streptomyces lydicus strain WYEC and characterization of antagonistic properties of biological control agents.</title>
        <authorList>
            <person name="Mariita R.M."/>
            <person name="Sello J.K."/>
        </authorList>
    </citation>
    <scope>NUCLEOTIDE SEQUENCE [LARGE SCALE GENOMIC DNA]</scope>
    <source>
        <strain evidence="2 3">WYEC 108</strain>
    </source>
</reference>
<dbReference type="EMBL" id="CP029042">
    <property type="protein sequence ID" value="AZS75842.1"/>
    <property type="molecule type" value="Genomic_DNA"/>
</dbReference>
<evidence type="ECO:0000313" key="3">
    <source>
        <dbReference type="Proteomes" id="UP000275579"/>
    </source>
</evidence>
<evidence type="ECO:0000313" key="2">
    <source>
        <dbReference type="EMBL" id="AZS75842.1"/>
    </source>
</evidence>
<organism evidence="2 3">
    <name type="scientific">Streptomyces lydicus</name>
    <dbReference type="NCBI Taxonomy" id="47763"/>
    <lineage>
        <taxon>Bacteria</taxon>
        <taxon>Bacillati</taxon>
        <taxon>Actinomycetota</taxon>
        <taxon>Actinomycetes</taxon>
        <taxon>Kitasatosporales</taxon>
        <taxon>Streptomycetaceae</taxon>
        <taxon>Streptomyces</taxon>
    </lineage>
</organism>
<dbReference type="RefSeq" id="WP_127154552.1">
    <property type="nucleotide sequence ID" value="NZ_CP029042.1"/>
</dbReference>
<protein>
    <submittedName>
        <fullName evidence="2">Uncharacterized protein</fullName>
    </submittedName>
</protein>
<evidence type="ECO:0000256" key="1">
    <source>
        <dbReference type="SAM" id="SignalP"/>
    </source>
</evidence>
<dbReference type="AlphaFoldDB" id="A0A3S9YLF0"/>
<keyword evidence="1" id="KW-0732">Signal</keyword>
<name>A0A3S9YLF0_9ACTN</name>
<feature type="signal peptide" evidence="1">
    <location>
        <begin position="1"/>
        <end position="26"/>
    </location>
</feature>
<dbReference type="Proteomes" id="UP000275579">
    <property type="component" value="Chromosome"/>
</dbReference>
<accession>A0A3S9YLF0</accession>